<protein>
    <submittedName>
        <fullName evidence="1">Uncharacterized protein</fullName>
    </submittedName>
</protein>
<proteinExistence type="predicted"/>
<dbReference type="Proteomes" id="UP001056120">
    <property type="component" value="Linkage Group LG10"/>
</dbReference>
<reference evidence="2" key="1">
    <citation type="journal article" date="2022" name="Mol. Ecol. Resour.">
        <title>The genomes of chicory, endive, great burdock and yacon provide insights into Asteraceae palaeo-polyploidization history and plant inulin production.</title>
        <authorList>
            <person name="Fan W."/>
            <person name="Wang S."/>
            <person name="Wang H."/>
            <person name="Wang A."/>
            <person name="Jiang F."/>
            <person name="Liu H."/>
            <person name="Zhao H."/>
            <person name="Xu D."/>
            <person name="Zhang Y."/>
        </authorList>
    </citation>
    <scope>NUCLEOTIDE SEQUENCE [LARGE SCALE GENOMIC DNA]</scope>
    <source>
        <strain evidence="2">cv. Yunnan</strain>
    </source>
</reference>
<evidence type="ECO:0000313" key="2">
    <source>
        <dbReference type="Proteomes" id="UP001056120"/>
    </source>
</evidence>
<name>A0ACB9I736_9ASTR</name>
<organism evidence="1 2">
    <name type="scientific">Smallanthus sonchifolius</name>
    <dbReference type="NCBI Taxonomy" id="185202"/>
    <lineage>
        <taxon>Eukaryota</taxon>
        <taxon>Viridiplantae</taxon>
        <taxon>Streptophyta</taxon>
        <taxon>Embryophyta</taxon>
        <taxon>Tracheophyta</taxon>
        <taxon>Spermatophyta</taxon>
        <taxon>Magnoliopsida</taxon>
        <taxon>eudicotyledons</taxon>
        <taxon>Gunneridae</taxon>
        <taxon>Pentapetalae</taxon>
        <taxon>asterids</taxon>
        <taxon>campanulids</taxon>
        <taxon>Asterales</taxon>
        <taxon>Asteraceae</taxon>
        <taxon>Asteroideae</taxon>
        <taxon>Heliantheae alliance</taxon>
        <taxon>Millerieae</taxon>
        <taxon>Smallanthus</taxon>
    </lineage>
</organism>
<evidence type="ECO:0000313" key="1">
    <source>
        <dbReference type="EMBL" id="KAI3804068.1"/>
    </source>
</evidence>
<keyword evidence="2" id="KW-1185">Reference proteome</keyword>
<gene>
    <name evidence="1" type="ORF">L1987_32237</name>
</gene>
<accession>A0ACB9I736</accession>
<dbReference type="EMBL" id="CM042027">
    <property type="protein sequence ID" value="KAI3804068.1"/>
    <property type="molecule type" value="Genomic_DNA"/>
</dbReference>
<reference evidence="1 2" key="2">
    <citation type="journal article" date="2022" name="Mol. Ecol. Resour.">
        <title>The genomes of chicory, endive, great burdock and yacon provide insights into Asteraceae paleo-polyploidization history and plant inulin production.</title>
        <authorList>
            <person name="Fan W."/>
            <person name="Wang S."/>
            <person name="Wang H."/>
            <person name="Wang A."/>
            <person name="Jiang F."/>
            <person name="Liu H."/>
            <person name="Zhao H."/>
            <person name="Xu D."/>
            <person name="Zhang Y."/>
        </authorList>
    </citation>
    <scope>NUCLEOTIDE SEQUENCE [LARGE SCALE GENOMIC DNA]</scope>
    <source>
        <strain evidence="2">cv. Yunnan</strain>
        <tissue evidence="1">Leaves</tissue>
    </source>
</reference>
<comment type="caution">
    <text evidence="1">The sequence shown here is derived from an EMBL/GenBank/DDBJ whole genome shotgun (WGS) entry which is preliminary data.</text>
</comment>
<sequence length="121" mass="14000">MKIKGAYVLSTQAQSLEHGFKDLLDEYGLGEIPINEMVDKLMSNTVKDDINMLPPIYSLEFEYQLSSVFVNTVSTKRRYGTRSTSGLTVKVNGEVFFYEKHLENDLWKDQTETYMIEKNDE</sequence>